<dbReference type="Proteomes" id="UP000004169">
    <property type="component" value="Unassembled WGS sequence"/>
</dbReference>
<dbReference type="AlphaFoldDB" id="H8FNF1"/>
<evidence type="ECO:0000313" key="2">
    <source>
        <dbReference type="Proteomes" id="UP000004169"/>
    </source>
</evidence>
<gene>
    <name evidence="1" type="ORF">PHAMO_10314</name>
</gene>
<reference evidence="1 2" key="1">
    <citation type="journal article" date="2012" name="J. Bacteriol.">
        <title>Draft Genome Sequence of the Purple Photosynthetic Bacterium Phaeospirillum molischianum DSM120, a Particularly Versatile Bacterium.</title>
        <authorList>
            <person name="Duquesne K."/>
            <person name="Prima V."/>
            <person name="Ji B."/>
            <person name="Rouy Z."/>
            <person name="Medigue C."/>
            <person name="Talla E."/>
            <person name="Sturgis J.N."/>
        </authorList>
    </citation>
    <scope>NUCLEOTIDE SEQUENCE [LARGE SCALE GENOMIC DNA]</scope>
    <source>
        <strain evidence="2">DSM120</strain>
    </source>
</reference>
<protein>
    <submittedName>
        <fullName evidence="1">Fe-S-cluster oxidoreductase</fullName>
    </submittedName>
</protein>
<dbReference type="OrthoDB" id="259086at2"/>
<evidence type="ECO:0000313" key="1">
    <source>
        <dbReference type="EMBL" id="CCG39889.1"/>
    </source>
</evidence>
<sequence length="244" mass="26186">MAKNALLWYKRTMKPTDPERQQAHAALLVAHDIAVAALAGGVEAILAAVGACHQSADRLWGDARAAGSDPAAEAACAAGCGWCCHQPVEASTVEVLAIAARLRIHPDIAALRARLGAWSGGRICPFLTNGTCAIYSFRPLKCRGLYQPDPRWCMATFAKIDPPEDGSPICHRAFTLPRTLFDAVGQGLTRPLHRAGLDCAALDFAPALKAVLDRPDAAAAWARGDALFPDRVRFHGWIERDFSL</sequence>
<dbReference type="eggNOG" id="COG0727">
    <property type="taxonomic scope" value="Bacteria"/>
</dbReference>
<dbReference type="EMBL" id="CAHP01000001">
    <property type="protein sequence ID" value="CCG39889.1"/>
    <property type="molecule type" value="Genomic_DNA"/>
</dbReference>
<name>H8FNF1_MAGML</name>
<organism evidence="1 2">
    <name type="scientific">Magnetospirillum molischianum DSM 120</name>
    <dbReference type="NCBI Taxonomy" id="1150626"/>
    <lineage>
        <taxon>Bacteria</taxon>
        <taxon>Pseudomonadati</taxon>
        <taxon>Pseudomonadota</taxon>
        <taxon>Alphaproteobacteria</taxon>
        <taxon>Rhodospirillales</taxon>
        <taxon>Rhodospirillaceae</taxon>
        <taxon>Magnetospirillum</taxon>
    </lineage>
</organism>
<accession>H8FNF1</accession>
<dbReference type="Pfam" id="PF03692">
    <property type="entry name" value="CxxCxxCC"/>
    <property type="match status" value="1"/>
</dbReference>
<proteinExistence type="predicted"/>
<comment type="caution">
    <text evidence="1">The sequence shown here is derived from an EMBL/GenBank/DDBJ whole genome shotgun (WGS) entry which is preliminary data.</text>
</comment>
<dbReference type="STRING" id="1150626.PHAMO_10314"/>
<dbReference type="InterPro" id="IPR005358">
    <property type="entry name" value="Puta_zinc/iron-chelating_dom"/>
</dbReference>
<keyword evidence="2" id="KW-1185">Reference proteome</keyword>